<dbReference type="AlphaFoldDB" id="A0A430JAV9"/>
<dbReference type="RefSeq" id="WP_126142796.1">
    <property type="nucleotide sequence ID" value="NZ_RXHU01000056.1"/>
</dbReference>
<evidence type="ECO:0000313" key="3">
    <source>
        <dbReference type="Proteomes" id="UP000276128"/>
    </source>
</evidence>
<evidence type="ECO:0000313" key="2">
    <source>
        <dbReference type="EMBL" id="RTE08161.1"/>
    </source>
</evidence>
<keyword evidence="1" id="KW-0472">Membrane</keyword>
<evidence type="ECO:0000256" key="1">
    <source>
        <dbReference type="SAM" id="Phobius"/>
    </source>
</evidence>
<dbReference type="Proteomes" id="UP000276128">
    <property type="component" value="Unassembled WGS sequence"/>
</dbReference>
<comment type="caution">
    <text evidence="2">The sequence shown here is derived from an EMBL/GenBank/DDBJ whole genome shotgun (WGS) entry which is preliminary data.</text>
</comment>
<keyword evidence="1" id="KW-0812">Transmembrane</keyword>
<keyword evidence="3" id="KW-1185">Reference proteome</keyword>
<organism evidence="2 3">
    <name type="scientific">Paenibacillus whitsoniae</name>
    <dbReference type="NCBI Taxonomy" id="2496558"/>
    <lineage>
        <taxon>Bacteria</taxon>
        <taxon>Bacillati</taxon>
        <taxon>Bacillota</taxon>
        <taxon>Bacilli</taxon>
        <taxon>Bacillales</taxon>
        <taxon>Paenibacillaceae</taxon>
        <taxon>Paenibacillus</taxon>
    </lineage>
</organism>
<gene>
    <name evidence="2" type="ORF">EJQ19_18910</name>
</gene>
<sequence>MKKNIINILAICAIFFAIVIFFNYLKISTYSRTSGFEQSPAMKNFGPLLKGGRIEQEFNSTVDSFSSINLFMATYQRKNDSHIKYSLYKKNNNNWEEVESRTVSVIDWTDNSYHKFEFSKQNNTLDTRYKIVITSIESNETNSITAWYSEEMNQVQQSNLKVDVKFIWNGEISRGFIPFFLEGEEVERFTVKYFIERTHGIIPAKYYNIILVIYLSFLFFTVSIIYYLFYTALMQKSYKRKKETNL</sequence>
<accession>A0A430JAV9</accession>
<name>A0A430JAV9_9BACL</name>
<dbReference type="OrthoDB" id="909787at2"/>
<feature type="transmembrane region" description="Helical" evidence="1">
    <location>
        <begin position="6"/>
        <end position="25"/>
    </location>
</feature>
<dbReference type="EMBL" id="RXHU01000056">
    <property type="protein sequence ID" value="RTE08161.1"/>
    <property type="molecule type" value="Genomic_DNA"/>
</dbReference>
<protein>
    <submittedName>
        <fullName evidence="2">Uncharacterized protein</fullName>
    </submittedName>
</protein>
<proteinExistence type="predicted"/>
<reference evidence="2 3" key="1">
    <citation type="submission" date="2018-12" db="EMBL/GenBank/DDBJ databases">
        <title>Bacillus ochoae sp. nov., Paenibacillus whitsoniae sp. nov., Paenibacillus spiritus sp. nov. Isolated from the Mars Exploration Rover during spacecraft assembly.</title>
        <authorList>
            <person name="Seuylemezian A."/>
            <person name="Vaishampayan P."/>
        </authorList>
    </citation>
    <scope>NUCLEOTIDE SEQUENCE [LARGE SCALE GENOMIC DNA]</scope>
    <source>
        <strain evidence="2 3">MER 54</strain>
    </source>
</reference>
<feature type="transmembrane region" description="Helical" evidence="1">
    <location>
        <begin position="206"/>
        <end position="229"/>
    </location>
</feature>
<keyword evidence="1" id="KW-1133">Transmembrane helix</keyword>